<dbReference type="RefSeq" id="WP_133820696.1">
    <property type="nucleotide sequence ID" value="NZ_SNZH01000015.1"/>
</dbReference>
<gene>
    <name evidence="1" type="ORF">DFR29_11586</name>
</gene>
<keyword evidence="2" id="KW-1185">Reference proteome</keyword>
<dbReference type="OrthoDB" id="1550479at2"/>
<reference evidence="1 2" key="1">
    <citation type="submission" date="2019-03" db="EMBL/GenBank/DDBJ databases">
        <title>Genomic Encyclopedia of Type Strains, Phase IV (KMG-IV): sequencing the most valuable type-strain genomes for metagenomic binning, comparative biology and taxonomic classification.</title>
        <authorList>
            <person name="Goeker M."/>
        </authorList>
    </citation>
    <scope>NUCLEOTIDE SEQUENCE [LARGE SCALE GENOMIC DNA]</scope>
    <source>
        <strain evidence="1 2">DSM 21667</strain>
    </source>
</reference>
<dbReference type="Proteomes" id="UP000295293">
    <property type="component" value="Unassembled WGS sequence"/>
</dbReference>
<accession>A0A4R6YPH4</accession>
<dbReference type="AlphaFoldDB" id="A0A4R6YPH4"/>
<organism evidence="1 2">
    <name type="scientific">Tahibacter aquaticus</name>
    <dbReference type="NCBI Taxonomy" id="520092"/>
    <lineage>
        <taxon>Bacteria</taxon>
        <taxon>Pseudomonadati</taxon>
        <taxon>Pseudomonadota</taxon>
        <taxon>Gammaproteobacteria</taxon>
        <taxon>Lysobacterales</taxon>
        <taxon>Rhodanobacteraceae</taxon>
        <taxon>Tahibacter</taxon>
    </lineage>
</organism>
<evidence type="ECO:0000313" key="2">
    <source>
        <dbReference type="Proteomes" id="UP000295293"/>
    </source>
</evidence>
<protein>
    <submittedName>
        <fullName evidence="1">Uncharacterized protein</fullName>
    </submittedName>
</protein>
<name>A0A4R6YPH4_9GAMM</name>
<comment type="caution">
    <text evidence="1">The sequence shown here is derived from an EMBL/GenBank/DDBJ whole genome shotgun (WGS) entry which is preliminary data.</text>
</comment>
<evidence type="ECO:0000313" key="1">
    <source>
        <dbReference type="EMBL" id="TDR39698.1"/>
    </source>
</evidence>
<dbReference type="EMBL" id="SNZH01000015">
    <property type="protein sequence ID" value="TDR39698.1"/>
    <property type="molecule type" value="Genomic_DNA"/>
</dbReference>
<sequence length="581" mass="65303">MDQQWLEMAALRRRRLARDAWIPLYRYRTTESGQRGHAGYTEDVESVYSLAFPTGLRPKGEQLTWQDVDAGSGPTIDDETYTETGKRRFYDEDETALELVLIQEYSGAESVWHVHQDLVMALRVVREGNVWVAPEEGFEQVIRLMTDQNGAPEGIEIRSEALRDYLCARNMALRLFKFRIRQCVETKADIVNWPETPHEIEDEHGRFVGMAHEIFEGGMPVGRSVAVFKMWRTDDMDSDVPLLGEETEENTDGKTWGVEQSGTTLHQYSGENFSAEWIEPAAGSRRVRGDKVPSAVSFLIEADGTLANADDLNDEDIGRWLWFSPTVVLEVLAQKGSSLKWHSQDTASLMMSSGERVHFGMNTIGNVTVYAHDVARLPEWQRRLWAARNVSPEGGVSEELVSAQVRTEPAETKAPEAEILDLMKWVDEGCQARYGFALFRHRSDLAELVAATHRFKARDHTSLLALAKNVARLTADLFDETALKKALNTAKDDKSRSLKLVERLLALDVGEENAYALLTPLSGIYDLRLSDAHLPKSDLSDAFSRTGIDASVSFYHQGLQLMSAWASSLLSIGKVMHQIPL</sequence>
<proteinExistence type="predicted"/>